<evidence type="ECO:0000313" key="1">
    <source>
        <dbReference type="EMBL" id="CAP51361.1"/>
    </source>
</evidence>
<accession>B0RSC6</accession>
<proteinExistence type="predicted"/>
<dbReference type="KEGG" id="xca:xcc-b100_2008"/>
<sequence length="67" mass="7397">MLDHAADTGIREHHAACGEGRAQAEATAISERLHFFANRTQLALQPSGADWRAHIYSKAPALMSRRQ</sequence>
<dbReference type="EMBL" id="AM920689">
    <property type="protein sequence ID" value="CAP51361.1"/>
    <property type="molecule type" value="Genomic_DNA"/>
</dbReference>
<gene>
    <name evidence="1" type="ORF">XCCB100_2008</name>
</gene>
<dbReference type="HOGENOM" id="CLU_2811402_0_0_6"/>
<protein>
    <submittedName>
        <fullName evidence="1">Uncharacterized protein</fullName>
    </submittedName>
</protein>
<name>B0RSC6_XANCB</name>
<dbReference type="Proteomes" id="UP000001188">
    <property type="component" value="Chromosome"/>
</dbReference>
<dbReference type="AlphaFoldDB" id="B0RSC6"/>
<evidence type="ECO:0000313" key="2">
    <source>
        <dbReference type="Proteomes" id="UP000001188"/>
    </source>
</evidence>
<reference evidence="1 2" key="1">
    <citation type="journal article" date="2008" name="J. Biotechnol.">
        <title>The genome of Xanthomonas campestris pv. campestris B100 and its use for the reconstruction of metabolic pathways involved in xanthan biosynthesis.</title>
        <authorList>
            <person name="Vorholter F.J."/>
            <person name="Schneiker S."/>
            <person name="Goesmann A."/>
            <person name="Krause L."/>
            <person name="Bekel T."/>
            <person name="Kaiser O."/>
            <person name="Linke B."/>
            <person name="Patschkowski T."/>
            <person name="Ruckert C."/>
            <person name="Schmid J."/>
            <person name="Sidhu V.K."/>
            <person name="Sieber V."/>
            <person name="Tauch A."/>
            <person name="Watt S.A."/>
            <person name="Weisshaar B."/>
            <person name="Becker A."/>
            <person name="Niehaus K."/>
            <person name="Puhler A."/>
        </authorList>
    </citation>
    <scope>NUCLEOTIDE SEQUENCE [LARGE SCALE GENOMIC DNA]</scope>
    <source>
        <strain evidence="1 2">B100</strain>
    </source>
</reference>
<organism evidence="1 2">
    <name type="scientific">Xanthomonas campestris pv. campestris (strain B100)</name>
    <dbReference type="NCBI Taxonomy" id="509169"/>
    <lineage>
        <taxon>Bacteria</taxon>
        <taxon>Pseudomonadati</taxon>
        <taxon>Pseudomonadota</taxon>
        <taxon>Gammaproteobacteria</taxon>
        <taxon>Lysobacterales</taxon>
        <taxon>Lysobacteraceae</taxon>
        <taxon>Xanthomonas</taxon>
    </lineage>
</organism>